<evidence type="ECO:0000313" key="2">
    <source>
        <dbReference type="Proteomes" id="UP000028824"/>
    </source>
</evidence>
<evidence type="ECO:0000313" key="1">
    <source>
        <dbReference type="EMBL" id="KFI30706.1"/>
    </source>
</evidence>
<sequence>MLTISGTEHPASARLTTAVPRVSWKVSPPIRTAPAFTAAAFASAKDDLKPSLVHGVPRLLRQMTSAGRAIASRRIRRLWVSGTVSRLPVLLWRSRIEAPSYCAQVMCSTSDCRGPVLMAIAKGRAT</sequence>
<accession>A0A086Y8V6</accession>
<dbReference type="EMBL" id="JFZB01000001">
    <property type="protein sequence ID" value="KFI30706.1"/>
    <property type="molecule type" value="Genomic_DNA"/>
</dbReference>
<name>A0A086Y8V6_9RHOB</name>
<proteinExistence type="predicted"/>
<comment type="caution">
    <text evidence="1">The sequence shown here is derived from an EMBL/GenBank/DDBJ whole genome shotgun (WGS) entry which is preliminary data.</text>
</comment>
<keyword evidence="2" id="KW-1185">Reference proteome</keyword>
<gene>
    <name evidence="1" type="ORF">CG50_03050</name>
</gene>
<organism evidence="1 2">
    <name type="scientific">Paenirhodobacter enshiensis</name>
    <dbReference type="NCBI Taxonomy" id="1105367"/>
    <lineage>
        <taxon>Bacteria</taxon>
        <taxon>Pseudomonadati</taxon>
        <taxon>Pseudomonadota</taxon>
        <taxon>Alphaproteobacteria</taxon>
        <taxon>Rhodobacterales</taxon>
        <taxon>Rhodobacter group</taxon>
        <taxon>Paenirhodobacter</taxon>
    </lineage>
</organism>
<dbReference type="AlphaFoldDB" id="A0A086Y8V6"/>
<reference evidence="1 2" key="1">
    <citation type="submission" date="2014-03" db="EMBL/GenBank/DDBJ databases">
        <title>Genome of Paenirhodobacter enshiensis DW2-9.</title>
        <authorList>
            <person name="Wang D."/>
            <person name="Wang G."/>
        </authorList>
    </citation>
    <scope>NUCLEOTIDE SEQUENCE [LARGE SCALE GENOMIC DNA]</scope>
    <source>
        <strain evidence="1 2">DW2-9</strain>
    </source>
</reference>
<protein>
    <submittedName>
        <fullName evidence="1">Uncharacterized protein</fullName>
    </submittedName>
</protein>
<dbReference type="Proteomes" id="UP000028824">
    <property type="component" value="Unassembled WGS sequence"/>
</dbReference>